<dbReference type="PANTHER" id="PTHR43266:SF2">
    <property type="entry name" value="MAJOR FACILITATOR SUPERFAMILY (MFS) PROFILE DOMAIN-CONTAINING PROTEIN"/>
    <property type="match status" value="1"/>
</dbReference>
<keyword evidence="5 7" id="KW-1133">Transmembrane helix</keyword>
<feature type="transmembrane region" description="Helical" evidence="7">
    <location>
        <begin position="44"/>
        <end position="66"/>
    </location>
</feature>
<proteinExistence type="predicted"/>
<evidence type="ECO:0000256" key="6">
    <source>
        <dbReference type="ARBA" id="ARBA00023136"/>
    </source>
</evidence>
<name>A0A9E1BA04_9BACT</name>
<comment type="subcellular location">
    <subcellularLocation>
        <location evidence="1">Cell membrane</location>
        <topology evidence="1">Multi-pass membrane protein</topology>
    </subcellularLocation>
</comment>
<evidence type="ECO:0000313" key="9">
    <source>
        <dbReference type="Proteomes" id="UP000824019"/>
    </source>
</evidence>
<dbReference type="EMBL" id="JAHAKR010000202">
    <property type="protein sequence ID" value="MBS5830185.1"/>
    <property type="molecule type" value="Genomic_DNA"/>
</dbReference>
<feature type="non-terminal residue" evidence="8">
    <location>
        <position position="296"/>
    </location>
</feature>
<evidence type="ECO:0000313" key="8">
    <source>
        <dbReference type="EMBL" id="MBS5830185.1"/>
    </source>
</evidence>
<dbReference type="SUPFAM" id="SSF103473">
    <property type="entry name" value="MFS general substrate transporter"/>
    <property type="match status" value="1"/>
</dbReference>
<evidence type="ECO:0000256" key="5">
    <source>
        <dbReference type="ARBA" id="ARBA00022989"/>
    </source>
</evidence>
<dbReference type="Pfam" id="PF07690">
    <property type="entry name" value="MFS_1"/>
    <property type="match status" value="1"/>
</dbReference>
<evidence type="ECO:0000256" key="7">
    <source>
        <dbReference type="SAM" id="Phobius"/>
    </source>
</evidence>
<feature type="transmembrane region" description="Helical" evidence="7">
    <location>
        <begin position="78"/>
        <end position="98"/>
    </location>
</feature>
<comment type="caution">
    <text evidence="8">The sequence shown here is derived from an EMBL/GenBank/DDBJ whole genome shotgun (WGS) entry which is preliminary data.</text>
</comment>
<feature type="transmembrane region" description="Helical" evidence="7">
    <location>
        <begin position="272"/>
        <end position="292"/>
    </location>
</feature>
<dbReference type="GO" id="GO:0022857">
    <property type="term" value="F:transmembrane transporter activity"/>
    <property type="evidence" value="ECO:0007669"/>
    <property type="project" value="InterPro"/>
</dbReference>
<feature type="transmembrane region" description="Helical" evidence="7">
    <location>
        <begin position="179"/>
        <end position="198"/>
    </location>
</feature>
<keyword evidence="4 7" id="KW-0812">Transmembrane</keyword>
<dbReference type="InterPro" id="IPR011701">
    <property type="entry name" value="MFS"/>
</dbReference>
<keyword evidence="3" id="KW-1003">Cell membrane</keyword>
<evidence type="ECO:0000256" key="4">
    <source>
        <dbReference type="ARBA" id="ARBA00022692"/>
    </source>
</evidence>
<evidence type="ECO:0000256" key="2">
    <source>
        <dbReference type="ARBA" id="ARBA00022448"/>
    </source>
</evidence>
<evidence type="ECO:0000256" key="3">
    <source>
        <dbReference type="ARBA" id="ARBA00022475"/>
    </source>
</evidence>
<accession>A0A9E1BA04</accession>
<feature type="transmembrane region" description="Helical" evidence="7">
    <location>
        <begin position="142"/>
        <end position="167"/>
    </location>
</feature>
<dbReference type="PANTHER" id="PTHR43266">
    <property type="entry name" value="MACROLIDE-EFFLUX PROTEIN"/>
    <property type="match status" value="1"/>
</dbReference>
<reference evidence="8" key="1">
    <citation type="submission" date="2021-02" db="EMBL/GenBank/DDBJ databases">
        <title>Infant gut strain persistence is associated with maternal origin, phylogeny, and functional potential including surface adhesion and iron acquisition.</title>
        <authorList>
            <person name="Lou Y.C."/>
        </authorList>
    </citation>
    <scope>NUCLEOTIDE SEQUENCE</scope>
    <source>
        <strain evidence="8">L3_101_000G1_dasL3_101_000G1_concoct_7_sub</strain>
    </source>
</reference>
<feature type="transmembrane region" description="Helical" evidence="7">
    <location>
        <begin position="237"/>
        <end position="260"/>
    </location>
</feature>
<evidence type="ECO:0000256" key="1">
    <source>
        <dbReference type="ARBA" id="ARBA00004651"/>
    </source>
</evidence>
<gene>
    <name evidence="8" type="ORF">KIC69_05060</name>
</gene>
<keyword evidence="6 7" id="KW-0472">Membrane</keyword>
<protein>
    <submittedName>
        <fullName evidence="8">MFS transporter</fullName>
    </submittedName>
</protein>
<sequence length="296" mass="32311">MRNLLKVTGFLPYLAIAFLNASVDLAHKITIQNVLLKTYSGDTLFILTAVINAMILLPFIFLFSPSSFINDKFAKTKVIRICAVFGVVISVAVLISYLLGAFGVAFALTLILAAQSAIYSPAKYGIIKALVGTERLGTANGIIQALTIVAILVSSFLFSFIFENLYIQGENSEEILKSVYPIGIFLVVFSALEAFFAYKLPYISETNEQSGEFELKRYISLSYLRENLKEVRSDKNIWLSIAGLSIFWGISQIIIAAFPAHYKAVFNDDSSLAVQAILAVSAIGIAFGSYVAGSMS</sequence>
<dbReference type="GO" id="GO:0005886">
    <property type="term" value="C:plasma membrane"/>
    <property type="evidence" value="ECO:0007669"/>
    <property type="project" value="UniProtKB-SubCell"/>
</dbReference>
<dbReference type="AlphaFoldDB" id="A0A9E1BA04"/>
<dbReference type="Proteomes" id="UP000824019">
    <property type="component" value="Unassembled WGS sequence"/>
</dbReference>
<dbReference type="InterPro" id="IPR036259">
    <property type="entry name" value="MFS_trans_sf"/>
</dbReference>
<dbReference type="Gene3D" id="1.20.1250.20">
    <property type="entry name" value="MFS general substrate transporter like domains"/>
    <property type="match status" value="1"/>
</dbReference>
<feature type="transmembrane region" description="Helical" evidence="7">
    <location>
        <begin position="104"/>
        <end position="122"/>
    </location>
</feature>
<keyword evidence="2" id="KW-0813">Transport</keyword>
<organism evidence="8 9">
    <name type="scientific">Campylobacter concisus</name>
    <dbReference type="NCBI Taxonomy" id="199"/>
    <lineage>
        <taxon>Bacteria</taxon>
        <taxon>Pseudomonadati</taxon>
        <taxon>Campylobacterota</taxon>
        <taxon>Epsilonproteobacteria</taxon>
        <taxon>Campylobacterales</taxon>
        <taxon>Campylobacteraceae</taxon>
        <taxon>Campylobacter</taxon>
    </lineage>
</organism>